<sequence>MAKAKKTNVLRKLDQQKIPYTEMTLPEDSTPHSSEEVAEVLGINPDQQFKTLVTHGKSKKHYVFLVPVNHELDLKLAAAAVGEKNIHMIAQKDLEPLTGYIHGGCSPIGMKKAFPTVIDATAQNYKTIIFSAGKRGFLVEAPVNELGKVIAQLDFADIIAKKN</sequence>
<dbReference type="Gene3D" id="3.90.960.10">
    <property type="entry name" value="YbaK/aminoacyl-tRNA synthetase-associated domain"/>
    <property type="match status" value="1"/>
</dbReference>
<dbReference type="PIRSF" id="PIRSF006181">
    <property type="entry name" value="EbsC_YbaK"/>
    <property type="match status" value="1"/>
</dbReference>
<dbReference type="InterPro" id="IPR004369">
    <property type="entry name" value="Prolyl-tRNA_editing_YbaK/EbsC"/>
</dbReference>
<organism evidence="6 7">
    <name type="scientific">Aerococcus viridans</name>
    <dbReference type="NCBI Taxonomy" id="1377"/>
    <lineage>
        <taxon>Bacteria</taxon>
        <taxon>Bacillati</taxon>
        <taxon>Bacillota</taxon>
        <taxon>Bacilli</taxon>
        <taxon>Lactobacillales</taxon>
        <taxon>Aerococcaceae</taxon>
        <taxon>Aerococcus</taxon>
    </lineage>
</organism>
<dbReference type="PANTHER" id="PTHR30411">
    <property type="entry name" value="CYTOPLASMIC PROTEIN"/>
    <property type="match status" value="1"/>
</dbReference>
<keyword evidence="2 4" id="KW-0648">Protein biosynthesis</keyword>
<dbReference type="GO" id="GO:0016829">
    <property type="term" value="F:lyase activity"/>
    <property type="evidence" value="ECO:0007669"/>
    <property type="project" value="UniProtKB-KW"/>
</dbReference>
<keyword evidence="3 4" id="KW-0456">Lyase</keyword>
<dbReference type="KEGG" id="avs:AWM76_06290"/>
<dbReference type="RefSeq" id="WP_003141912.1">
    <property type="nucleotide sequence ID" value="NZ_CP014164.1"/>
</dbReference>
<dbReference type="NCBIfam" id="TIGR00011">
    <property type="entry name" value="YbaK_EbsC"/>
    <property type="match status" value="1"/>
</dbReference>
<reference evidence="6 7" key="1">
    <citation type="journal article" date="2016" name="Genome Announc.">
        <title>Complete Genome Sequences of Aerococcus christensenii CCUG 28831T, Aerococcus sanguinicola CCUG 43001T, Aerococcus urinae CCUG 36881T, Aerococcus urinaeequi CCUG 28094T, Aerococcus urinaehominis CCUG 42038 BT, and Aerococcus viridans CCUG 4311T.</title>
        <authorList>
            <person name="Carkaci D."/>
            <person name="Dargis R."/>
            <person name="Nielsen X.C."/>
            <person name="Skovgaard O."/>
            <person name="Fuursted K."/>
            <person name="Christensen J.J."/>
        </authorList>
    </citation>
    <scope>NUCLEOTIDE SEQUENCE [LARGE SCALE GENOMIC DNA]</scope>
    <source>
        <strain evidence="6 7">CCUG4311</strain>
    </source>
</reference>
<evidence type="ECO:0000313" key="6">
    <source>
        <dbReference type="EMBL" id="AMC01180.1"/>
    </source>
</evidence>
<accession>A0AAU8U965</accession>
<dbReference type="AlphaFoldDB" id="A0AAU8U965"/>
<reference evidence="7" key="2">
    <citation type="submission" date="2016-01" db="EMBL/GenBank/DDBJ databases">
        <title>Six Aerococcus type strain genome sequencing and assembly using PacBio and Illumina Hiseq.</title>
        <authorList>
            <person name="Carkaci D."/>
            <person name="Dargis R."/>
            <person name="Nielsen X.C."/>
            <person name="Skovgaard O."/>
            <person name="Fuursted K."/>
            <person name="Christensen J.J."/>
        </authorList>
    </citation>
    <scope>NUCLEOTIDE SEQUENCE [LARGE SCALE GENOMIC DNA]</scope>
    <source>
        <strain evidence="7">CCUG4311</strain>
    </source>
</reference>
<dbReference type="GO" id="GO:0006412">
    <property type="term" value="P:translation"/>
    <property type="evidence" value="ECO:0007669"/>
    <property type="project" value="UniProtKB-KW"/>
</dbReference>
<dbReference type="InterPro" id="IPR036754">
    <property type="entry name" value="YbaK/aa-tRNA-synt-asso_dom_sf"/>
</dbReference>
<protein>
    <recommendedName>
        <fullName evidence="4">Cys-tRNA(Pro)/Cys-tRNA(Cys) deacylase</fullName>
        <ecNumber evidence="4">4.2.-.-</ecNumber>
    </recommendedName>
</protein>
<evidence type="ECO:0000313" key="7">
    <source>
        <dbReference type="Proteomes" id="UP000066986"/>
    </source>
</evidence>
<dbReference type="InterPro" id="IPR007214">
    <property type="entry name" value="YbaK/aa-tRNA-synth-assoc-dom"/>
</dbReference>
<dbReference type="SUPFAM" id="SSF55826">
    <property type="entry name" value="YbaK/ProRS associated domain"/>
    <property type="match status" value="1"/>
</dbReference>
<gene>
    <name evidence="6" type="ORF">AWM76_06290</name>
</gene>
<feature type="domain" description="YbaK/aminoacyl-tRNA synthetase-associated" evidence="5">
    <location>
        <begin position="32"/>
        <end position="146"/>
    </location>
</feature>
<dbReference type="EMBL" id="CP014164">
    <property type="protein sequence ID" value="AMC01180.1"/>
    <property type="molecule type" value="Genomic_DNA"/>
</dbReference>
<proteinExistence type="inferred from homology"/>
<comment type="similarity">
    <text evidence="1 4">Belongs to the prolyl-tRNA editing family. YbaK/EbsC subfamily.</text>
</comment>
<dbReference type="CDD" id="cd00002">
    <property type="entry name" value="YbaK_deacylase"/>
    <property type="match status" value="1"/>
</dbReference>
<name>A0AAU8U965_9LACT</name>
<evidence type="ECO:0000256" key="1">
    <source>
        <dbReference type="ARBA" id="ARBA00009798"/>
    </source>
</evidence>
<dbReference type="PANTHER" id="PTHR30411:SF0">
    <property type="entry name" value="CYS-TRNA(PRO)_CYS-TRNA(CYS) DEACYLASE YBAK"/>
    <property type="match status" value="1"/>
</dbReference>
<dbReference type="GeneID" id="32030525"/>
<dbReference type="EC" id="4.2.-.-" evidence="4"/>
<evidence type="ECO:0000259" key="5">
    <source>
        <dbReference type="Pfam" id="PF04073"/>
    </source>
</evidence>
<dbReference type="Proteomes" id="UP000066986">
    <property type="component" value="Chromosome"/>
</dbReference>
<evidence type="ECO:0000256" key="4">
    <source>
        <dbReference type="PIRNR" id="PIRNR006181"/>
    </source>
</evidence>
<dbReference type="Pfam" id="PF04073">
    <property type="entry name" value="tRNA_edit"/>
    <property type="match status" value="1"/>
</dbReference>
<evidence type="ECO:0000256" key="3">
    <source>
        <dbReference type="ARBA" id="ARBA00023239"/>
    </source>
</evidence>
<evidence type="ECO:0000256" key="2">
    <source>
        <dbReference type="ARBA" id="ARBA00022917"/>
    </source>
</evidence>
<dbReference type="GO" id="GO:0002161">
    <property type="term" value="F:aminoacyl-tRNA deacylase activity"/>
    <property type="evidence" value="ECO:0007669"/>
    <property type="project" value="InterPro"/>
</dbReference>